<reference evidence="1 2" key="1">
    <citation type="journal article" date="2022" name="Gigascience">
        <title>A chromosome-level genome assembly and annotation of the desert horned lizard, Phrynosoma platyrhinos, provides insight into chromosomal rearrangements among reptiles.</title>
        <authorList>
            <person name="Koochekian N."/>
            <person name="Ascanio A."/>
            <person name="Farleigh K."/>
            <person name="Card D.C."/>
            <person name="Schield D.R."/>
            <person name="Castoe T.A."/>
            <person name="Jezkova T."/>
        </authorList>
    </citation>
    <scope>NUCLEOTIDE SEQUENCE [LARGE SCALE GENOMIC DNA]</scope>
    <source>
        <strain evidence="1">NK-2021</strain>
    </source>
</reference>
<dbReference type="Proteomes" id="UP000826234">
    <property type="component" value="Unassembled WGS sequence"/>
</dbReference>
<evidence type="ECO:0000313" key="1">
    <source>
        <dbReference type="EMBL" id="KAH0617017.1"/>
    </source>
</evidence>
<name>A0ABQ7SI66_PHRPL</name>
<keyword evidence="2" id="KW-1185">Reference proteome</keyword>
<proteinExistence type="predicted"/>
<protein>
    <submittedName>
        <fullName evidence="1">Uncharacterized protein</fullName>
    </submittedName>
</protein>
<evidence type="ECO:0000313" key="2">
    <source>
        <dbReference type="Proteomes" id="UP000826234"/>
    </source>
</evidence>
<gene>
    <name evidence="1" type="ORF">JD844_028580</name>
</gene>
<organism evidence="1 2">
    <name type="scientific">Phrynosoma platyrhinos</name>
    <name type="common">Desert horned lizard</name>
    <dbReference type="NCBI Taxonomy" id="52577"/>
    <lineage>
        <taxon>Eukaryota</taxon>
        <taxon>Metazoa</taxon>
        <taxon>Chordata</taxon>
        <taxon>Craniata</taxon>
        <taxon>Vertebrata</taxon>
        <taxon>Euteleostomi</taxon>
        <taxon>Lepidosauria</taxon>
        <taxon>Squamata</taxon>
        <taxon>Bifurcata</taxon>
        <taxon>Unidentata</taxon>
        <taxon>Episquamata</taxon>
        <taxon>Toxicofera</taxon>
        <taxon>Iguania</taxon>
        <taxon>Phrynosomatidae</taxon>
        <taxon>Phrynosomatinae</taxon>
        <taxon>Phrynosoma</taxon>
    </lineage>
</organism>
<accession>A0ABQ7SI66</accession>
<dbReference type="EMBL" id="JAIPUX010005290">
    <property type="protein sequence ID" value="KAH0617017.1"/>
    <property type="molecule type" value="Genomic_DNA"/>
</dbReference>
<sequence length="75" mass="8804">MGSYFLNFTKIPVLHILFNPYSLSIYLHCYYNLSQPVNLQILQIKITHFEGKQVLRNWNSASCSLILLFPILPYL</sequence>
<comment type="caution">
    <text evidence="1">The sequence shown here is derived from an EMBL/GenBank/DDBJ whole genome shotgun (WGS) entry which is preliminary data.</text>
</comment>